<dbReference type="RefSeq" id="YP_004934180.1">
    <property type="nucleotide sequence ID" value="NC_016161.1"/>
</dbReference>
<name>G8FUZ8_9CAUD</name>
<dbReference type="Proteomes" id="UP000005879">
    <property type="component" value="Segment"/>
</dbReference>
<proteinExistence type="predicted"/>
<evidence type="ECO:0000313" key="1">
    <source>
        <dbReference type="EMBL" id="AER59774.1"/>
    </source>
</evidence>
<sequence length="144" mass="16812">MTKKIKLGYVTIDEYNELWIPWRNEDETVTIVPLAALYDVMHREPDDNYTCGSMNAIRAALTDDGDEILDDRVTGFTLRPVKEFKRGKLYVSPTLQGFYTLISDRFGRDTLYPIRSQSRKVNWLNVRTDLDNVKERFAEVEIND</sequence>
<keyword evidence="2" id="KW-1185">Reference proteome</keyword>
<organism evidence="1 2">
    <name type="scientific">Pediococcus phage cIP1</name>
    <dbReference type="NCBI Taxonomy" id="2681621"/>
    <lineage>
        <taxon>Viruses</taxon>
        <taxon>Duplodnaviria</taxon>
        <taxon>Heunggongvirae</taxon>
        <taxon>Uroviricota</taxon>
        <taxon>Caudoviricetes</taxon>
        <taxon>Coetzeevirus</taxon>
        <taxon>Coetzeevirus cIP1</taxon>
    </lineage>
</organism>
<gene>
    <name evidence="1" type="ORF">clP1_015</name>
</gene>
<dbReference type="EMBL" id="JN051154">
    <property type="protein sequence ID" value="AER59774.1"/>
    <property type="molecule type" value="Genomic_DNA"/>
</dbReference>
<dbReference type="KEGG" id="vg:11294563"/>
<dbReference type="GeneID" id="11294563"/>
<accession>G8FUZ8</accession>
<reference evidence="1 2" key="1">
    <citation type="journal article" date="2012" name="Gene">
        <title>Genome sequence of the phage clP1, which infects the beer spoilage bacterium Pediococcus damnosus.</title>
        <authorList>
            <person name="Kelly D."/>
            <person name="O'Sullivan O."/>
            <person name="Mills S."/>
            <person name="McAuliffe O."/>
            <person name="Ross R.P."/>
            <person name="Neve H."/>
            <person name="Coffey A."/>
        </authorList>
    </citation>
    <scope>NUCLEOTIDE SEQUENCE [LARGE SCALE GENOMIC DNA]</scope>
</reference>
<evidence type="ECO:0000313" key="2">
    <source>
        <dbReference type="Proteomes" id="UP000005879"/>
    </source>
</evidence>
<protein>
    <submittedName>
        <fullName evidence="1">Uncharacterized protein</fullName>
    </submittedName>
</protein>